<dbReference type="SUPFAM" id="SSF75169">
    <property type="entry name" value="DsrEFH-like"/>
    <property type="match status" value="1"/>
</dbReference>
<dbReference type="PANTHER" id="PTHR37526">
    <property type="entry name" value="PROTEIN TUSB"/>
    <property type="match status" value="1"/>
</dbReference>
<reference evidence="1 2" key="1">
    <citation type="journal article" date="2019" name="Biochem. Eng. J.">
        <title>Metabolic engineering of the marine bacteria Neptunomonas concharum for the production of acetoin and meso-2,3-butanediol from acetate.</title>
        <authorList>
            <person name="Li W."/>
            <person name="Pu N."/>
            <person name="Liu C.-X."/>
            <person name="Yuan Q.-P."/>
            <person name="Li Z.-J."/>
        </authorList>
    </citation>
    <scope>NUCLEOTIDE SEQUENCE [LARGE SCALE GENOMIC DNA]</scope>
    <source>
        <strain evidence="1 2">JCM17730</strain>
    </source>
</reference>
<dbReference type="PROSITE" id="PS51257">
    <property type="entry name" value="PROKAR_LIPOPROTEIN"/>
    <property type="match status" value="1"/>
</dbReference>
<name>A0A5P1RBJ7_9GAMM</name>
<evidence type="ECO:0000313" key="2">
    <source>
        <dbReference type="Proteomes" id="UP000324760"/>
    </source>
</evidence>
<dbReference type="PANTHER" id="PTHR37526:SF1">
    <property type="entry name" value="PROTEIN TUSB"/>
    <property type="match status" value="1"/>
</dbReference>
<dbReference type="AlphaFoldDB" id="A0A5P1RBJ7"/>
<keyword evidence="1" id="KW-0808">Transferase</keyword>
<dbReference type="InterPro" id="IPR007215">
    <property type="entry name" value="Sulphur_relay_TusB/DsrH"/>
</dbReference>
<dbReference type="EMBL" id="CP043869">
    <property type="protein sequence ID" value="QEQ97034.1"/>
    <property type="molecule type" value="Genomic_DNA"/>
</dbReference>
<evidence type="ECO:0000313" key="1">
    <source>
        <dbReference type="EMBL" id="QEQ97034.1"/>
    </source>
</evidence>
<keyword evidence="2" id="KW-1185">Reference proteome</keyword>
<dbReference type="Gene3D" id="3.40.1260.10">
    <property type="entry name" value="DsrEFH-like"/>
    <property type="match status" value="1"/>
</dbReference>
<dbReference type="RefSeq" id="WP_138987656.1">
    <property type="nucleotide sequence ID" value="NZ_CP043869.1"/>
</dbReference>
<dbReference type="InterPro" id="IPR027396">
    <property type="entry name" value="DsrEFH-like"/>
</dbReference>
<dbReference type="Pfam" id="PF04077">
    <property type="entry name" value="DsrH"/>
    <property type="match status" value="1"/>
</dbReference>
<dbReference type="KEGG" id="ncu:F0U83_10095"/>
<dbReference type="NCBIfam" id="TIGR03011">
    <property type="entry name" value="sulf_tusB_dsrH"/>
    <property type="match status" value="1"/>
</dbReference>
<dbReference type="GO" id="GO:0002143">
    <property type="term" value="P:tRNA wobble position uridine thiolation"/>
    <property type="evidence" value="ECO:0007669"/>
    <property type="project" value="InterPro"/>
</dbReference>
<organism evidence="1 2">
    <name type="scientific">Neptunomonas concharum</name>
    <dbReference type="NCBI Taxonomy" id="1031538"/>
    <lineage>
        <taxon>Bacteria</taxon>
        <taxon>Pseudomonadati</taxon>
        <taxon>Pseudomonadota</taxon>
        <taxon>Gammaproteobacteria</taxon>
        <taxon>Oceanospirillales</taxon>
        <taxon>Oceanospirillaceae</taxon>
        <taxon>Neptunomonas</taxon>
    </lineage>
</organism>
<dbReference type="GO" id="GO:1990228">
    <property type="term" value="C:sulfurtransferase complex"/>
    <property type="evidence" value="ECO:0007669"/>
    <property type="project" value="TreeGrafter"/>
</dbReference>
<dbReference type="GO" id="GO:0016740">
    <property type="term" value="F:transferase activity"/>
    <property type="evidence" value="ECO:0007669"/>
    <property type="project" value="UniProtKB-KW"/>
</dbReference>
<sequence length="97" mass="10483">MRTLHTINQAPSNSQLWSSCLAALLPEDTLLLIENGVLGGTQAHRFAAVPNSVLIYALTPDLQTRGIAGQLAPNVIAVSDETFVQLACEHQKVVSWF</sequence>
<protein>
    <submittedName>
        <fullName evidence="1">Sulfurtransferase complex subunit TusB</fullName>
    </submittedName>
</protein>
<dbReference type="Proteomes" id="UP000324760">
    <property type="component" value="Chromosome"/>
</dbReference>
<dbReference type="OrthoDB" id="9795117at2"/>
<accession>A0A5P1RBJ7</accession>
<proteinExistence type="predicted"/>
<gene>
    <name evidence="1" type="primary">dsrH</name>
    <name evidence="1" type="ORF">F0U83_10095</name>
</gene>